<gene>
    <name evidence="1" type="ORF">L2E82_30589</name>
</gene>
<organism evidence="1 2">
    <name type="scientific">Cichorium intybus</name>
    <name type="common">Chicory</name>
    <dbReference type="NCBI Taxonomy" id="13427"/>
    <lineage>
        <taxon>Eukaryota</taxon>
        <taxon>Viridiplantae</taxon>
        <taxon>Streptophyta</taxon>
        <taxon>Embryophyta</taxon>
        <taxon>Tracheophyta</taxon>
        <taxon>Spermatophyta</taxon>
        <taxon>Magnoliopsida</taxon>
        <taxon>eudicotyledons</taxon>
        <taxon>Gunneridae</taxon>
        <taxon>Pentapetalae</taxon>
        <taxon>asterids</taxon>
        <taxon>campanulids</taxon>
        <taxon>Asterales</taxon>
        <taxon>Asteraceae</taxon>
        <taxon>Cichorioideae</taxon>
        <taxon>Cichorieae</taxon>
        <taxon>Cichoriinae</taxon>
        <taxon>Cichorium</taxon>
    </lineage>
</organism>
<sequence length="88" mass="10194">MERCCSCGIEYFRVFEAESVELKETSRRFSNADYVHIIAEGLGLDLLSCAYCISTRVWQSRKVENKLFIYTKVGEYINGVDINRRPVC</sequence>
<dbReference type="Proteomes" id="UP001055811">
    <property type="component" value="Linkage Group LG05"/>
</dbReference>
<proteinExistence type="predicted"/>
<evidence type="ECO:0000313" key="2">
    <source>
        <dbReference type="Proteomes" id="UP001055811"/>
    </source>
</evidence>
<keyword evidence="2" id="KW-1185">Reference proteome</keyword>
<reference evidence="1 2" key="2">
    <citation type="journal article" date="2022" name="Mol. Ecol. Resour.">
        <title>The genomes of chicory, endive, great burdock and yacon provide insights into Asteraceae paleo-polyploidization history and plant inulin production.</title>
        <authorList>
            <person name="Fan W."/>
            <person name="Wang S."/>
            <person name="Wang H."/>
            <person name="Wang A."/>
            <person name="Jiang F."/>
            <person name="Liu H."/>
            <person name="Zhao H."/>
            <person name="Xu D."/>
            <person name="Zhang Y."/>
        </authorList>
    </citation>
    <scope>NUCLEOTIDE SEQUENCE [LARGE SCALE GENOMIC DNA]</scope>
    <source>
        <strain evidence="2">cv. Punajuju</strain>
        <tissue evidence="1">Leaves</tissue>
    </source>
</reference>
<comment type="caution">
    <text evidence="1">The sequence shown here is derived from an EMBL/GenBank/DDBJ whole genome shotgun (WGS) entry which is preliminary data.</text>
</comment>
<name>A0ACB9D0P8_CICIN</name>
<accession>A0ACB9D0P8</accession>
<protein>
    <submittedName>
        <fullName evidence="1">Uncharacterized protein</fullName>
    </submittedName>
</protein>
<dbReference type="EMBL" id="CM042013">
    <property type="protein sequence ID" value="KAI3740167.1"/>
    <property type="molecule type" value="Genomic_DNA"/>
</dbReference>
<evidence type="ECO:0000313" key="1">
    <source>
        <dbReference type="EMBL" id="KAI3740167.1"/>
    </source>
</evidence>
<reference evidence="2" key="1">
    <citation type="journal article" date="2022" name="Mol. Ecol. Resour.">
        <title>The genomes of chicory, endive, great burdock and yacon provide insights into Asteraceae palaeo-polyploidization history and plant inulin production.</title>
        <authorList>
            <person name="Fan W."/>
            <person name="Wang S."/>
            <person name="Wang H."/>
            <person name="Wang A."/>
            <person name="Jiang F."/>
            <person name="Liu H."/>
            <person name="Zhao H."/>
            <person name="Xu D."/>
            <person name="Zhang Y."/>
        </authorList>
    </citation>
    <scope>NUCLEOTIDE SEQUENCE [LARGE SCALE GENOMIC DNA]</scope>
    <source>
        <strain evidence="2">cv. Punajuju</strain>
    </source>
</reference>